<dbReference type="GO" id="GO:0016020">
    <property type="term" value="C:membrane"/>
    <property type="evidence" value="ECO:0007669"/>
    <property type="project" value="UniProtKB-SubCell"/>
</dbReference>
<accession>A0A6P8FM58</accession>
<keyword evidence="7" id="KW-0325">Glycoprotein</keyword>
<gene>
    <name evidence="12" type="primary">il17rc</name>
</gene>
<keyword evidence="5 9" id="KW-0472">Membrane</keyword>
<evidence type="ECO:0000256" key="1">
    <source>
        <dbReference type="ARBA" id="ARBA00004479"/>
    </source>
</evidence>
<proteinExistence type="predicted"/>
<protein>
    <submittedName>
        <fullName evidence="12">Uncharacterized protein il17rc isoform X2</fullName>
    </submittedName>
</protein>
<dbReference type="PANTHER" id="PTHR15583:SF12">
    <property type="entry name" value="INTERLEUKIN-17 RECEPTOR C"/>
    <property type="match status" value="1"/>
</dbReference>
<feature type="compositionally biased region" description="Acidic residues" evidence="8">
    <location>
        <begin position="108"/>
        <end position="127"/>
    </location>
</feature>
<evidence type="ECO:0000256" key="8">
    <source>
        <dbReference type="SAM" id="MobiDB-lite"/>
    </source>
</evidence>
<dbReference type="RefSeq" id="XP_031424247.1">
    <property type="nucleotide sequence ID" value="XM_031568387.2"/>
</dbReference>
<feature type="domain" description="SEFIR" evidence="10">
    <location>
        <begin position="482"/>
        <end position="657"/>
    </location>
</feature>
<comment type="subcellular location">
    <subcellularLocation>
        <location evidence="1">Membrane</location>
        <topology evidence="1">Single-pass type I membrane protein</topology>
    </subcellularLocation>
</comment>
<evidence type="ECO:0000313" key="11">
    <source>
        <dbReference type="Proteomes" id="UP000515152"/>
    </source>
</evidence>
<keyword evidence="6" id="KW-0675">Receptor</keyword>
<evidence type="ECO:0000256" key="5">
    <source>
        <dbReference type="ARBA" id="ARBA00023136"/>
    </source>
</evidence>
<evidence type="ECO:0000256" key="3">
    <source>
        <dbReference type="ARBA" id="ARBA00022729"/>
    </source>
</evidence>
<feature type="region of interest" description="Disordered" evidence="8">
    <location>
        <begin position="108"/>
        <end position="130"/>
    </location>
</feature>
<keyword evidence="11" id="KW-1185">Reference proteome</keyword>
<organism evidence="11 12">
    <name type="scientific">Clupea harengus</name>
    <name type="common">Atlantic herring</name>
    <dbReference type="NCBI Taxonomy" id="7950"/>
    <lineage>
        <taxon>Eukaryota</taxon>
        <taxon>Metazoa</taxon>
        <taxon>Chordata</taxon>
        <taxon>Craniata</taxon>
        <taxon>Vertebrata</taxon>
        <taxon>Euteleostomi</taxon>
        <taxon>Actinopterygii</taxon>
        <taxon>Neopterygii</taxon>
        <taxon>Teleostei</taxon>
        <taxon>Clupei</taxon>
        <taxon>Clupeiformes</taxon>
        <taxon>Clupeoidei</taxon>
        <taxon>Clupeidae</taxon>
        <taxon>Clupea</taxon>
    </lineage>
</organism>
<sequence length="712" mass="79354">MRKRTLELSMALRQLDLLGYLLVILLSSINTSAHLNKLDYDSHNLFKLSEGLYDCTLEDTFPLLLERRRSAVDVHSIEAKVYLCCPQGSECEPCLQVLLNLTVTNEEDLDDGEVDDPEEETSAEGEEAERATYAATSQKPAILNLCYTIAQRVTCCHMVECAVHFKRESPYQSEWFGVLLKPGGLTPGSTVYVTVDATSKVNKTITIPTEATVCTGSRRSEVKGCVDPPQLSTVVDLERREVRIGATEDKTHAVNVSMCLKSERAGICKSFPGTIPLHAVSPCLCIQVWWQDKDGRSETCLFNNTRNWNIIPAKKTALDFMKELRQNVLANISRSVVLSQTHSGLLALSWNVSVPCQVKVDVRLCRMGAGGVCEDVKDERHLIQEGNDAWISNTNGSWRISGAFVNVSAHLPHCIKMEVMGEEMYPWWCQKYTRRWHWSIPIFAVVLLFSLVIFSIYLKRTTLEKWLQKSQRSLLQGGRGHVLLLHPPCEDPSTSELVCLLGSTLKSLGFSVSLDLWSHTELGAVGPVPWLHSQMELLQTRGGRALVVLSHTALKRAEEWSWLGWRGVRGGSFVGTDLDGGQGPPSPCSPPADVFSAGLSCLLEDHQRGCALRRFSLVQFDSHSPFTPGKTDAGLPLLFQGLSMYRLPTDSRAFLDAIMQHGGVLVRSRRWQSRWLSRALMRRLQSTNDITGECFSQILENSGETAPLQPRA</sequence>
<reference evidence="12" key="1">
    <citation type="submission" date="2025-08" db="UniProtKB">
        <authorList>
            <consortium name="RefSeq"/>
        </authorList>
    </citation>
    <scope>IDENTIFICATION</scope>
</reference>
<evidence type="ECO:0000256" key="6">
    <source>
        <dbReference type="ARBA" id="ARBA00023170"/>
    </source>
</evidence>
<dbReference type="CTD" id="84818"/>
<keyword evidence="2 9" id="KW-0812">Transmembrane</keyword>
<dbReference type="AlphaFoldDB" id="A0A6P8FM58"/>
<keyword evidence="3" id="KW-0732">Signal</keyword>
<evidence type="ECO:0000313" key="12">
    <source>
        <dbReference type="RefSeq" id="XP_031424247.1"/>
    </source>
</evidence>
<evidence type="ECO:0000256" key="9">
    <source>
        <dbReference type="SAM" id="Phobius"/>
    </source>
</evidence>
<dbReference type="GeneID" id="105903413"/>
<keyword evidence="4 9" id="KW-1133">Transmembrane helix</keyword>
<feature type="transmembrane region" description="Helical" evidence="9">
    <location>
        <begin position="436"/>
        <end position="458"/>
    </location>
</feature>
<dbReference type="Proteomes" id="UP000515152">
    <property type="component" value="Chromosome 5"/>
</dbReference>
<dbReference type="InterPro" id="IPR039465">
    <property type="entry name" value="IL-17_rcpt-like"/>
</dbReference>
<evidence type="ECO:0000256" key="2">
    <source>
        <dbReference type="ARBA" id="ARBA00022692"/>
    </source>
</evidence>
<dbReference type="Gene3D" id="3.40.50.11530">
    <property type="match status" value="1"/>
</dbReference>
<dbReference type="GO" id="GO:0030368">
    <property type="term" value="F:interleukin-17 receptor activity"/>
    <property type="evidence" value="ECO:0007669"/>
    <property type="project" value="InterPro"/>
</dbReference>
<evidence type="ECO:0000256" key="4">
    <source>
        <dbReference type="ARBA" id="ARBA00022989"/>
    </source>
</evidence>
<dbReference type="Pfam" id="PF08357">
    <property type="entry name" value="SEFIR"/>
    <property type="match status" value="1"/>
</dbReference>
<dbReference type="InterPro" id="IPR013568">
    <property type="entry name" value="SEFIR_dom"/>
</dbReference>
<dbReference type="PANTHER" id="PTHR15583">
    <property type="entry name" value="INTERLEUKIN-17 RECEPTOR"/>
    <property type="match status" value="1"/>
</dbReference>
<name>A0A6P8FM58_CLUHA</name>
<evidence type="ECO:0000259" key="10">
    <source>
        <dbReference type="Pfam" id="PF08357"/>
    </source>
</evidence>
<evidence type="ECO:0000256" key="7">
    <source>
        <dbReference type="ARBA" id="ARBA00023180"/>
    </source>
</evidence>